<proteinExistence type="predicted"/>
<comment type="caution">
    <text evidence="2">The sequence shown here is derived from an EMBL/GenBank/DDBJ whole genome shotgun (WGS) entry which is preliminary data.</text>
</comment>
<gene>
    <name evidence="2" type="ORF">ILEXP_LOCUS1573</name>
</gene>
<protein>
    <submittedName>
        <fullName evidence="2">Uncharacterized protein</fullName>
    </submittedName>
</protein>
<keyword evidence="3" id="KW-1185">Reference proteome</keyword>
<feature type="region of interest" description="Disordered" evidence="1">
    <location>
        <begin position="16"/>
        <end position="38"/>
    </location>
</feature>
<dbReference type="AlphaFoldDB" id="A0ABC8QTD9"/>
<dbReference type="Proteomes" id="UP001642360">
    <property type="component" value="Unassembled WGS sequence"/>
</dbReference>
<accession>A0ABC8QTD9</accession>
<evidence type="ECO:0000313" key="3">
    <source>
        <dbReference type="Proteomes" id="UP001642360"/>
    </source>
</evidence>
<reference evidence="2 3" key="1">
    <citation type="submission" date="2024-02" db="EMBL/GenBank/DDBJ databases">
        <authorList>
            <person name="Vignale AGUSTIN F."/>
            <person name="Sosa J E."/>
            <person name="Modenutti C."/>
        </authorList>
    </citation>
    <scope>NUCLEOTIDE SEQUENCE [LARGE SCALE GENOMIC DNA]</scope>
</reference>
<evidence type="ECO:0000256" key="1">
    <source>
        <dbReference type="SAM" id="MobiDB-lite"/>
    </source>
</evidence>
<feature type="non-terminal residue" evidence="2">
    <location>
        <position position="1"/>
    </location>
</feature>
<dbReference type="EMBL" id="CAUOFW020000547">
    <property type="protein sequence ID" value="CAK9134640.1"/>
    <property type="molecule type" value="Genomic_DNA"/>
</dbReference>
<organism evidence="2 3">
    <name type="scientific">Ilex paraguariensis</name>
    <name type="common">yerba mate</name>
    <dbReference type="NCBI Taxonomy" id="185542"/>
    <lineage>
        <taxon>Eukaryota</taxon>
        <taxon>Viridiplantae</taxon>
        <taxon>Streptophyta</taxon>
        <taxon>Embryophyta</taxon>
        <taxon>Tracheophyta</taxon>
        <taxon>Spermatophyta</taxon>
        <taxon>Magnoliopsida</taxon>
        <taxon>eudicotyledons</taxon>
        <taxon>Gunneridae</taxon>
        <taxon>Pentapetalae</taxon>
        <taxon>asterids</taxon>
        <taxon>campanulids</taxon>
        <taxon>Aquifoliales</taxon>
        <taxon>Aquifoliaceae</taxon>
        <taxon>Ilex</taxon>
    </lineage>
</organism>
<evidence type="ECO:0000313" key="2">
    <source>
        <dbReference type="EMBL" id="CAK9134640.1"/>
    </source>
</evidence>
<sequence>VFRCVSVGIELEDHGKQMEEEDWNPETKSKHKRAARTGTTRTGFLESRELRTNSTMLVLVLRCPGSLELVLTCWYWFYHQQKA</sequence>
<name>A0ABC8QTD9_9AQUA</name>